<feature type="chain" id="PRO_5006624437" evidence="1">
    <location>
        <begin position="19"/>
        <end position="93"/>
    </location>
</feature>
<dbReference type="EMBL" id="LN902844">
    <property type="protein sequence ID" value="CUT98735.1"/>
    <property type="molecule type" value="Genomic_DNA"/>
</dbReference>
<reference evidence="2" key="1">
    <citation type="journal article" date="2013" name="Nature">
        <title>The genomes of four tapeworm species reveal adaptations to parasitism.</title>
        <authorList>
            <person name="Tsai I.J."/>
            <person name="Zarowiecki M."/>
            <person name="Holroyd N."/>
            <person name="Garciarrubio A."/>
            <person name="Sanchez-Flores A."/>
            <person name="Brooks K.L."/>
            <person name="Tracey A."/>
            <person name="Bobes R.J."/>
            <person name="Fragoso G."/>
            <person name="Sciutto E."/>
            <person name="Aslett M."/>
            <person name="Beasley H."/>
            <person name="Bennett H.M."/>
            <person name="Cai J."/>
            <person name="Camicia F."/>
            <person name="Clark R."/>
            <person name="Cucher M."/>
            <person name="De Silva N."/>
            <person name="Day T.A."/>
            <person name="Deplazes P."/>
            <person name="Estrada K."/>
            <person name="Fernandez C."/>
            <person name="Holland P.W."/>
            <person name="Hou J."/>
            <person name="Hu S."/>
            <person name="Huckvale T."/>
            <person name="Hung S.S."/>
            <person name="Kamenetzky L."/>
            <person name="Keane J.A."/>
            <person name="Kiss F."/>
            <person name="Koziol U."/>
            <person name="Lambert O."/>
            <person name="Liu K."/>
            <person name="Luo X."/>
            <person name="Luo Y."/>
            <person name="Macchiaroli N."/>
            <person name="Nichol S."/>
            <person name="Paps J."/>
            <person name="Parkinson J."/>
            <person name="Pouchkina-Stantcheva N."/>
            <person name="Riddiford N."/>
            <person name="Rosenzvit M."/>
            <person name="Salinas G."/>
            <person name="Wasmuth J.D."/>
            <person name="Zamanian M."/>
            <person name="Zheng Y."/>
            <person name="Cai X."/>
            <person name="Soberon X."/>
            <person name="Olson P.D."/>
            <person name="Laclette J.P."/>
            <person name="Brehm K."/>
            <person name="Berriman M."/>
            <person name="Garciarrubio A."/>
            <person name="Bobes R.J."/>
            <person name="Fragoso G."/>
            <person name="Sanchez-Flores A."/>
            <person name="Estrada K."/>
            <person name="Cevallos M.A."/>
            <person name="Morett E."/>
            <person name="Gonzalez V."/>
            <person name="Portillo T."/>
            <person name="Ochoa-Leyva A."/>
            <person name="Jose M.V."/>
            <person name="Sciutto E."/>
            <person name="Landa A."/>
            <person name="Jimenez L."/>
            <person name="Valdes V."/>
            <person name="Carrero J.C."/>
            <person name="Larralde C."/>
            <person name="Morales-Montor J."/>
            <person name="Limon-Lason J."/>
            <person name="Soberon X."/>
            <person name="Laclette J.P."/>
        </authorList>
    </citation>
    <scope>NUCLEOTIDE SEQUENCE [LARGE SCALE GENOMIC DNA]</scope>
</reference>
<evidence type="ECO:0000313" key="3">
    <source>
        <dbReference type="Proteomes" id="UP000017246"/>
    </source>
</evidence>
<organism evidence="2 3">
    <name type="scientific">Echinococcus multilocularis</name>
    <name type="common">Fox tapeworm</name>
    <dbReference type="NCBI Taxonomy" id="6211"/>
    <lineage>
        <taxon>Eukaryota</taxon>
        <taxon>Metazoa</taxon>
        <taxon>Spiralia</taxon>
        <taxon>Lophotrochozoa</taxon>
        <taxon>Platyhelminthes</taxon>
        <taxon>Cestoda</taxon>
        <taxon>Eucestoda</taxon>
        <taxon>Cyclophyllidea</taxon>
        <taxon>Taeniidae</taxon>
        <taxon>Echinococcus</taxon>
    </lineage>
</organism>
<keyword evidence="3" id="KW-1185">Reference proteome</keyword>
<reference evidence="2" key="2">
    <citation type="submission" date="2015-11" db="EMBL/GenBank/DDBJ databases">
        <authorList>
            <person name="Zhang Y."/>
            <person name="Guo Z."/>
        </authorList>
    </citation>
    <scope>NUCLEOTIDE SEQUENCE</scope>
</reference>
<proteinExistence type="predicted"/>
<accession>A0A0S4MIV5</accession>
<feature type="signal peptide" evidence="1">
    <location>
        <begin position="1"/>
        <end position="18"/>
    </location>
</feature>
<protein>
    <submittedName>
        <fullName evidence="2">Ammonium transporter</fullName>
    </submittedName>
</protein>
<evidence type="ECO:0000256" key="1">
    <source>
        <dbReference type="SAM" id="SignalP"/>
    </source>
</evidence>
<keyword evidence="1" id="KW-0732">Signal</keyword>
<dbReference type="AlphaFoldDB" id="A0A0S4MIV5"/>
<sequence>MCVHAILSAFLNSACTLASTHLLSHRNTHPPGFAHVRVREDDVPVHTPFVDFLGAVCYISGLQGVPDTATLIVSTGRNQDYHPSRRPCHQFFV</sequence>
<evidence type="ECO:0000313" key="2">
    <source>
        <dbReference type="EMBL" id="CUT98735.1"/>
    </source>
</evidence>
<dbReference type="Proteomes" id="UP000017246">
    <property type="component" value="Unassembled WGS sequence"/>
</dbReference>
<name>A0A0S4MIV5_ECHMU</name>